<sequence length="191" mass="19671">MVLVDSGDLGGQPSPAAERDALAVHVQRRHLLLEERAAHPRPGLAVVVERVDVPRAALALRVEPPLRAVDAQGPVEVLGVDQDPASLAVRGDRVPGGRVRGDRVPGGRVPGGRVPGGRGPRHGGGGHGGRPGGGDGGLPASLHGVTPRMPGPKGRSALRWSIREPASRGHGVRHAVLPLSWPVPAPSRGRS</sequence>
<dbReference type="EMBL" id="WBMR01000279">
    <property type="protein sequence ID" value="KAB2362663.1"/>
    <property type="molecule type" value="Genomic_DNA"/>
</dbReference>
<evidence type="ECO:0000313" key="2">
    <source>
        <dbReference type="EMBL" id="KAB2362663.1"/>
    </source>
</evidence>
<feature type="compositionally biased region" description="Gly residues" evidence="1">
    <location>
        <begin position="108"/>
        <end position="137"/>
    </location>
</feature>
<keyword evidence="3" id="KW-1185">Reference proteome</keyword>
<proteinExistence type="predicted"/>
<evidence type="ECO:0000313" key="3">
    <source>
        <dbReference type="Proteomes" id="UP000483004"/>
    </source>
</evidence>
<gene>
    <name evidence="2" type="ORF">F9B16_45130</name>
</gene>
<feature type="compositionally biased region" description="Basic and acidic residues" evidence="1">
    <location>
        <begin position="90"/>
        <end position="105"/>
    </location>
</feature>
<name>A0A6L3VDK1_9ACTN</name>
<feature type="region of interest" description="Disordered" evidence="1">
    <location>
        <begin position="90"/>
        <end position="191"/>
    </location>
</feature>
<organism evidence="2 3">
    <name type="scientific">Actinomadura montaniterrae</name>
    <dbReference type="NCBI Taxonomy" id="1803903"/>
    <lineage>
        <taxon>Bacteria</taxon>
        <taxon>Bacillati</taxon>
        <taxon>Actinomycetota</taxon>
        <taxon>Actinomycetes</taxon>
        <taxon>Streptosporangiales</taxon>
        <taxon>Thermomonosporaceae</taxon>
        <taxon>Actinomadura</taxon>
    </lineage>
</organism>
<protein>
    <submittedName>
        <fullName evidence="2">Uncharacterized protein</fullName>
    </submittedName>
</protein>
<comment type="caution">
    <text evidence="2">The sequence shown here is derived from an EMBL/GenBank/DDBJ whole genome shotgun (WGS) entry which is preliminary data.</text>
</comment>
<reference evidence="2 3" key="1">
    <citation type="submission" date="2019-09" db="EMBL/GenBank/DDBJ databases">
        <title>Actinomadura physcomitrii sp. nov., a novel actinomycete isolated from moss [Physcomitrium sphaericum (Ludw) Fuernr].</title>
        <authorList>
            <person name="Liu C."/>
            <person name="Zhuang X."/>
        </authorList>
    </citation>
    <scope>NUCLEOTIDE SEQUENCE [LARGE SCALE GENOMIC DNA]</scope>
    <source>
        <strain evidence="2 3">CYP1-1B</strain>
    </source>
</reference>
<dbReference type="Proteomes" id="UP000483004">
    <property type="component" value="Unassembled WGS sequence"/>
</dbReference>
<evidence type="ECO:0000256" key="1">
    <source>
        <dbReference type="SAM" id="MobiDB-lite"/>
    </source>
</evidence>
<dbReference type="AlphaFoldDB" id="A0A6L3VDK1"/>
<accession>A0A6L3VDK1</accession>